<reference evidence="1 2" key="1">
    <citation type="submission" date="2021-06" db="EMBL/GenBank/DDBJ databases">
        <title>Caerostris extrusa draft genome.</title>
        <authorList>
            <person name="Kono N."/>
            <person name="Arakawa K."/>
        </authorList>
    </citation>
    <scope>NUCLEOTIDE SEQUENCE [LARGE SCALE GENOMIC DNA]</scope>
</reference>
<dbReference type="AlphaFoldDB" id="A0AAV4VBJ4"/>
<name>A0AAV4VBJ4_CAEEX</name>
<proteinExistence type="predicted"/>
<gene>
    <name evidence="1" type="ORF">CEXT_686561</name>
</gene>
<keyword evidence="2" id="KW-1185">Reference proteome</keyword>
<accession>A0AAV4VBJ4</accession>
<protein>
    <submittedName>
        <fullName evidence="1">Uncharacterized protein</fullName>
    </submittedName>
</protein>
<comment type="caution">
    <text evidence="1">The sequence shown here is derived from an EMBL/GenBank/DDBJ whole genome shotgun (WGS) entry which is preliminary data.</text>
</comment>
<organism evidence="1 2">
    <name type="scientific">Caerostris extrusa</name>
    <name type="common">Bark spider</name>
    <name type="synonym">Caerostris bankana</name>
    <dbReference type="NCBI Taxonomy" id="172846"/>
    <lineage>
        <taxon>Eukaryota</taxon>
        <taxon>Metazoa</taxon>
        <taxon>Ecdysozoa</taxon>
        <taxon>Arthropoda</taxon>
        <taxon>Chelicerata</taxon>
        <taxon>Arachnida</taxon>
        <taxon>Araneae</taxon>
        <taxon>Araneomorphae</taxon>
        <taxon>Entelegynae</taxon>
        <taxon>Araneoidea</taxon>
        <taxon>Araneidae</taxon>
        <taxon>Caerostris</taxon>
    </lineage>
</organism>
<evidence type="ECO:0000313" key="1">
    <source>
        <dbReference type="EMBL" id="GIY67433.1"/>
    </source>
</evidence>
<dbReference type="EMBL" id="BPLR01014237">
    <property type="protein sequence ID" value="GIY67433.1"/>
    <property type="molecule type" value="Genomic_DNA"/>
</dbReference>
<dbReference type="Proteomes" id="UP001054945">
    <property type="component" value="Unassembled WGS sequence"/>
</dbReference>
<evidence type="ECO:0000313" key="2">
    <source>
        <dbReference type="Proteomes" id="UP001054945"/>
    </source>
</evidence>
<sequence>MMNKGYFTDIPSLNSLDILNESPVLQNFLWLSIKHHSSKFFHIYPPSPIVLPSPEFPYAVHQDSLILKQNFYIMSTRPIVIQNFFMLSIRPSLFGISPMLATISP</sequence>